<dbReference type="CDD" id="cd18793">
    <property type="entry name" value="SF2_C_SNF"/>
    <property type="match status" value="1"/>
</dbReference>
<reference evidence="5 6" key="1">
    <citation type="submission" date="2019-09" db="EMBL/GenBank/DDBJ databases">
        <title>Gimesia benthica sp. nov., a novel bacterium isolated from deep-sea water of the Northwest Indian Ocean.</title>
        <authorList>
            <person name="Dai X."/>
        </authorList>
    </citation>
    <scope>NUCLEOTIDE SEQUENCE [LARGE SCALE GENOMIC DNA]</scope>
    <source>
        <strain evidence="5 6">E7</strain>
    </source>
</reference>
<dbReference type="InterPro" id="IPR027417">
    <property type="entry name" value="P-loop_NTPase"/>
</dbReference>
<dbReference type="InterPro" id="IPR001650">
    <property type="entry name" value="Helicase_C-like"/>
</dbReference>
<dbReference type="SUPFAM" id="SSF52540">
    <property type="entry name" value="P-loop containing nucleoside triphosphate hydrolases"/>
    <property type="match status" value="2"/>
</dbReference>
<dbReference type="PANTHER" id="PTHR10799">
    <property type="entry name" value="SNF2/RAD54 HELICASE FAMILY"/>
    <property type="match status" value="1"/>
</dbReference>
<sequence>MTVLLLSTGHVLSDWLLDKLSTQREDWWDQLVLNNLSHQQRLRVENDGVTRLQNLDLAALLRLLDKNWYLISQKLQFTATDRNIAKEMQTVRNRWAHVEAEGIPQDDVYRDVDTLQRFLGILKADQELVVKAKELKASIISINSPQKEEEPKELSSAVPKPEQQNSPVSGEIKLGNMISLKSDPSRQGAVIEILGTGDSTQYAVFMENQRRLFYASQVLPVIEQNERKNVSIKELHTLLTSFHVKHPSLSTLYSLNAARIDFVPYQFRPALKLLRSDQPRILIADSVGVGKTIEAGLILRELQARTDIESVLIICPKPLVAERKWELEMKRFDERFIHLDGKLLQKCVTDAELEAEWPDQFSKAIIPYSLLDRRLLHGVHEGRRQRVGLLDLDPPPHFDLVIVDEAHHIRNASTERHQAVRYFCENAEAVVFMTATPVQLGNQDLFTLLNTLRPDLVIDEETFAHMAEPNPHVNEALRQVRSGKDDWQERAERALMSAARTDWGRSLLVSNPDFQSTCKDLTDNQLDQEERLAIARKIESFHSFSRLINRTRRRDIEDFCIRKPETVECPFTEEQAALHDLLLEFEAETLTMIHGDQNVNFMMTTIRRQAASCIFGLAPFINDILARRLSHLAWLETTDEEIVEDIPDRFLQSLKERAEVITAMARTLPPRDPKLEAFCEIIEEKNKLPNNKMMVFSSFRHTLSYLKNKLDELGYRVGLVHGDVVDEERRLLRGKFEKPKEDEEALDVMLFSEVGCEGLDYQFCDAMINYDLPWNPMRIEQRIGRIDRRGQKNEVVVINNLITPGTVDATIYDRCLSRIGVFQESLGDCEEILGEITQEIHSIAESFDLTEEEKAEKLDQLSDNKVRKIQEQTELEDREHELFGVRLPQSQTNDDIQQAENYWLTPNSIQFLIERYIAKRCGEGEYILGDKLLKTLRLSQEARQIILEDFRNLPSHKQQKNPVYRSWEQWLKGSDQHCAMTFDSTCASDRRDSHFIYPLHPFVKQAANYLEAVEPVYTAFKIYTDEVPSGDYPFSIYAWEYKGIREDLRLVPVFDNQELSDNFFDYLECGSSLPSPDSNLFHEEQFESLNKTHHAMWQSAKETHLQKEHKICAFRRESLDTSHRGRMNVLHEQLERSTNDKIRRMKQAQVANAIRDYERQKAHIEGAESSSDIHARAIVFGILRVEAEHNDN</sequence>
<organism evidence="5 6">
    <name type="scientific">Gimesia benthica</name>
    <dbReference type="NCBI Taxonomy" id="2608982"/>
    <lineage>
        <taxon>Bacteria</taxon>
        <taxon>Pseudomonadati</taxon>
        <taxon>Planctomycetota</taxon>
        <taxon>Planctomycetia</taxon>
        <taxon>Planctomycetales</taxon>
        <taxon>Planctomycetaceae</taxon>
        <taxon>Gimesia</taxon>
    </lineage>
</organism>
<keyword evidence="5" id="KW-0067">ATP-binding</keyword>
<dbReference type="Gene3D" id="3.40.50.300">
    <property type="entry name" value="P-loop containing nucleotide triphosphate hydrolases"/>
    <property type="match status" value="1"/>
</dbReference>
<dbReference type="KEGG" id="gim:F1728_04235"/>
<evidence type="ECO:0000313" key="5">
    <source>
        <dbReference type="EMBL" id="QGQ26883.1"/>
    </source>
</evidence>
<feature type="domain" description="Helicase ATP-binding" evidence="3">
    <location>
        <begin position="272"/>
        <end position="455"/>
    </location>
</feature>
<protein>
    <submittedName>
        <fullName evidence="5">DEAD/DEAH box helicase</fullName>
    </submittedName>
</protein>
<dbReference type="Pfam" id="PF00176">
    <property type="entry name" value="SNF2-rel_dom"/>
    <property type="match status" value="1"/>
</dbReference>
<feature type="region of interest" description="Disordered" evidence="2">
    <location>
        <begin position="146"/>
        <end position="170"/>
    </location>
</feature>
<proteinExistence type="predicted"/>
<dbReference type="Pfam" id="PF18731">
    <property type="entry name" value="HEPN_Swt1"/>
    <property type="match status" value="1"/>
</dbReference>
<evidence type="ECO:0000256" key="1">
    <source>
        <dbReference type="ARBA" id="ARBA00022801"/>
    </source>
</evidence>
<dbReference type="SMART" id="SM00490">
    <property type="entry name" value="HELICc"/>
    <property type="match status" value="1"/>
</dbReference>
<dbReference type="Pfam" id="PF00271">
    <property type="entry name" value="Helicase_C"/>
    <property type="match status" value="1"/>
</dbReference>
<accession>A0A6I6AJ96</accession>
<dbReference type="AlphaFoldDB" id="A0A6I6AJ96"/>
<dbReference type="GO" id="GO:0016787">
    <property type="term" value="F:hydrolase activity"/>
    <property type="evidence" value="ECO:0007669"/>
    <property type="project" value="UniProtKB-KW"/>
</dbReference>
<gene>
    <name evidence="5" type="ORF">F1728_04235</name>
</gene>
<evidence type="ECO:0000259" key="4">
    <source>
        <dbReference type="PROSITE" id="PS51194"/>
    </source>
</evidence>
<evidence type="ECO:0000259" key="3">
    <source>
        <dbReference type="PROSITE" id="PS51192"/>
    </source>
</evidence>
<keyword evidence="1" id="KW-0378">Hydrolase</keyword>
<dbReference type="InterPro" id="IPR014001">
    <property type="entry name" value="Helicase_ATP-bd"/>
</dbReference>
<dbReference type="Gene3D" id="3.40.50.10810">
    <property type="entry name" value="Tandem AAA-ATPase domain"/>
    <property type="match status" value="1"/>
</dbReference>
<keyword evidence="5" id="KW-0547">Nucleotide-binding</keyword>
<evidence type="ECO:0000256" key="2">
    <source>
        <dbReference type="SAM" id="MobiDB-lite"/>
    </source>
</evidence>
<dbReference type="InterPro" id="IPR038718">
    <property type="entry name" value="SNF2-like_sf"/>
</dbReference>
<dbReference type="PROSITE" id="PS51194">
    <property type="entry name" value="HELICASE_CTER"/>
    <property type="match status" value="1"/>
</dbReference>
<dbReference type="GO" id="GO:0005524">
    <property type="term" value="F:ATP binding"/>
    <property type="evidence" value="ECO:0007669"/>
    <property type="project" value="InterPro"/>
</dbReference>
<dbReference type="InterPro" id="IPR049730">
    <property type="entry name" value="SNF2/RAD54-like_C"/>
</dbReference>
<keyword evidence="5" id="KW-0347">Helicase</keyword>
<dbReference type="SMART" id="SM00487">
    <property type="entry name" value="DEXDc"/>
    <property type="match status" value="1"/>
</dbReference>
<feature type="domain" description="Helicase C-terminal" evidence="4">
    <location>
        <begin position="674"/>
        <end position="855"/>
    </location>
</feature>
<dbReference type="InterPro" id="IPR000330">
    <property type="entry name" value="SNF2_N"/>
</dbReference>
<dbReference type="Proteomes" id="UP000427281">
    <property type="component" value="Chromosome"/>
</dbReference>
<dbReference type="GO" id="GO:0004386">
    <property type="term" value="F:helicase activity"/>
    <property type="evidence" value="ECO:0007669"/>
    <property type="project" value="UniProtKB-KW"/>
</dbReference>
<keyword evidence="6" id="KW-1185">Reference proteome</keyword>
<dbReference type="InterPro" id="IPR041650">
    <property type="entry name" value="HEPN_Swt1"/>
</dbReference>
<dbReference type="PROSITE" id="PS51192">
    <property type="entry name" value="HELICASE_ATP_BIND_1"/>
    <property type="match status" value="1"/>
</dbReference>
<name>A0A6I6AJ96_9PLAN</name>
<dbReference type="EMBL" id="CP043930">
    <property type="protein sequence ID" value="QGQ26883.1"/>
    <property type="molecule type" value="Genomic_DNA"/>
</dbReference>
<evidence type="ECO:0000313" key="6">
    <source>
        <dbReference type="Proteomes" id="UP000427281"/>
    </source>
</evidence>